<dbReference type="Pfam" id="PF01042">
    <property type="entry name" value="Ribonuc_L-PSP"/>
    <property type="match status" value="1"/>
</dbReference>
<evidence type="ECO:0000313" key="2">
    <source>
        <dbReference type="EMBL" id="MFM0642272.1"/>
    </source>
</evidence>
<evidence type="ECO:0000313" key="3">
    <source>
        <dbReference type="Proteomes" id="UP001629432"/>
    </source>
</evidence>
<sequence>MQITRFQRGARMSQLVVYGNFGFMAGQVADDTALDVKGQTAQILAKIDKLLAEAGSDKTKILSATIWLAEYKSFGAMNEVWDAWVSKEDAPARVCVESKLAFPQYTVEIAVIAAV</sequence>
<protein>
    <submittedName>
        <fullName evidence="2">RidA family protein</fullName>
    </submittedName>
</protein>
<gene>
    <name evidence="2" type="ORF">PQQ63_36935</name>
</gene>
<dbReference type="PANTHER" id="PTHR47328">
    <property type="match status" value="1"/>
</dbReference>
<organism evidence="2 3">
    <name type="scientific">Paraburkholderia metrosideri</name>
    <dbReference type="NCBI Taxonomy" id="580937"/>
    <lineage>
        <taxon>Bacteria</taxon>
        <taxon>Pseudomonadati</taxon>
        <taxon>Pseudomonadota</taxon>
        <taxon>Betaproteobacteria</taxon>
        <taxon>Burkholderiales</taxon>
        <taxon>Burkholderiaceae</taxon>
        <taxon>Paraburkholderia</taxon>
    </lineage>
</organism>
<keyword evidence="3" id="KW-1185">Reference proteome</keyword>
<dbReference type="PROSITE" id="PS01094">
    <property type="entry name" value="UPF0076"/>
    <property type="match status" value="1"/>
</dbReference>
<dbReference type="EMBL" id="JAQQCF010000063">
    <property type="protein sequence ID" value="MFM0642272.1"/>
    <property type="molecule type" value="Genomic_DNA"/>
</dbReference>
<dbReference type="Proteomes" id="UP001629432">
    <property type="component" value="Unassembled WGS sequence"/>
</dbReference>
<evidence type="ECO:0000256" key="1">
    <source>
        <dbReference type="ARBA" id="ARBA00010552"/>
    </source>
</evidence>
<dbReference type="RefSeq" id="WP_408232122.1">
    <property type="nucleotide sequence ID" value="NZ_JAQQCF010000063.1"/>
</dbReference>
<dbReference type="InterPro" id="IPR019897">
    <property type="entry name" value="RidA_CS"/>
</dbReference>
<comment type="similarity">
    <text evidence="1">Belongs to the RutC family.</text>
</comment>
<dbReference type="InterPro" id="IPR035959">
    <property type="entry name" value="RutC-like_sf"/>
</dbReference>
<comment type="caution">
    <text evidence="2">The sequence shown here is derived from an EMBL/GenBank/DDBJ whole genome shotgun (WGS) entry which is preliminary data.</text>
</comment>
<dbReference type="SUPFAM" id="SSF55298">
    <property type="entry name" value="YjgF-like"/>
    <property type="match status" value="1"/>
</dbReference>
<dbReference type="Gene3D" id="3.30.1330.40">
    <property type="entry name" value="RutC-like"/>
    <property type="match status" value="1"/>
</dbReference>
<dbReference type="InterPro" id="IPR006175">
    <property type="entry name" value="YjgF/YER057c/UK114"/>
</dbReference>
<name>A0ABW9E856_9BURK</name>
<proteinExistence type="inferred from homology"/>
<dbReference type="PANTHER" id="PTHR47328:SF1">
    <property type="entry name" value="RUTC FAMILY PROTEIN YOAB"/>
    <property type="match status" value="1"/>
</dbReference>
<dbReference type="InterPro" id="IPR035709">
    <property type="entry name" value="YoaB-like"/>
</dbReference>
<accession>A0ABW9E856</accession>
<reference evidence="2 3" key="1">
    <citation type="journal article" date="2024" name="Chem. Sci.">
        <title>Discovery of megapolipeptins by genome mining of a Burkholderiales bacteria collection.</title>
        <authorList>
            <person name="Paulo B.S."/>
            <person name="Recchia M.J.J."/>
            <person name="Lee S."/>
            <person name="Fergusson C.H."/>
            <person name="Romanowski S.B."/>
            <person name="Hernandez A."/>
            <person name="Krull N."/>
            <person name="Liu D.Y."/>
            <person name="Cavanagh H."/>
            <person name="Bos A."/>
            <person name="Gray C.A."/>
            <person name="Murphy B.T."/>
            <person name="Linington R.G."/>
            <person name="Eustaquio A.S."/>
        </authorList>
    </citation>
    <scope>NUCLEOTIDE SEQUENCE [LARGE SCALE GENOMIC DNA]</scope>
    <source>
        <strain evidence="2 3">RL17-338-BIC-A</strain>
    </source>
</reference>
<dbReference type="CDD" id="cd06150">
    <property type="entry name" value="YjgF_YER057c_UK114_like_2"/>
    <property type="match status" value="1"/>
</dbReference>